<accession>A0ABP9VNH6</accession>
<dbReference type="EMBL" id="BAABRO010000003">
    <property type="protein sequence ID" value="GAA5506714.1"/>
    <property type="molecule type" value="Genomic_DNA"/>
</dbReference>
<evidence type="ECO:0008006" key="3">
    <source>
        <dbReference type="Google" id="ProtNLM"/>
    </source>
</evidence>
<comment type="caution">
    <text evidence="1">The sequence shown here is derived from an EMBL/GenBank/DDBJ whole genome shotgun (WGS) entry which is preliminary data.</text>
</comment>
<keyword evidence="2" id="KW-1185">Reference proteome</keyword>
<gene>
    <name evidence="1" type="ORF">Rcae01_02167</name>
</gene>
<protein>
    <recommendedName>
        <fullName evidence="3">Dockerin type I repeat protein</fullName>
    </recommendedName>
</protein>
<evidence type="ECO:0000313" key="1">
    <source>
        <dbReference type="EMBL" id="GAA5506714.1"/>
    </source>
</evidence>
<dbReference type="NCBIfam" id="NF038133">
    <property type="entry name" value="choice_anch_L"/>
    <property type="match status" value="1"/>
</dbReference>
<dbReference type="InterPro" id="IPR049804">
    <property type="entry name" value="Choice_anch_L"/>
</dbReference>
<evidence type="ECO:0000313" key="2">
    <source>
        <dbReference type="Proteomes" id="UP001416858"/>
    </source>
</evidence>
<dbReference type="Proteomes" id="UP001416858">
    <property type="component" value="Unassembled WGS sequence"/>
</dbReference>
<proteinExistence type="predicted"/>
<reference evidence="1 2" key="1">
    <citation type="submission" date="2024-02" db="EMBL/GenBank/DDBJ databases">
        <title>Rhodopirellula caenicola NBRC 110016.</title>
        <authorList>
            <person name="Ichikawa N."/>
            <person name="Katano-Makiyama Y."/>
            <person name="Hidaka K."/>
        </authorList>
    </citation>
    <scope>NUCLEOTIDE SEQUENCE [LARGE SCALE GENOMIC DNA]</scope>
    <source>
        <strain evidence="1 2">NBRC 110016</strain>
    </source>
</reference>
<dbReference type="RefSeq" id="WP_345683628.1">
    <property type="nucleotide sequence ID" value="NZ_BAABRO010000003.1"/>
</dbReference>
<name>A0ABP9VNH6_9BACT</name>
<organism evidence="1 2">
    <name type="scientific">Novipirellula caenicola</name>
    <dbReference type="NCBI Taxonomy" id="1536901"/>
    <lineage>
        <taxon>Bacteria</taxon>
        <taxon>Pseudomonadati</taxon>
        <taxon>Planctomycetota</taxon>
        <taxon>Planctomycetia</taxon>
        <taxon>Pirellulales</taxon>
        <taxon>Pirellulaceae</taxon>
        <taxon>Novipirellula</taxon>
    </lineage>
</organism>
<sequence length="945" mass="97598">MLWTQHFIDRRFRSAAKRTQRETLARRRRFSRNTSPRVERLEDRRLLALDVTSLASAAGANALVEQLLGPGVITSNVEFTGHIGTNDVKEGDSSSAGSFTGGTGIIGFESGIVLSSGGVQNVIGPNVSDSISQFNGLAGDADLDVLVSGATHDATILEFDFVPTENTIIFQYVLSSDEYNEFANSNFNDVFGFFLNGSNIALLPDASPVSINNVNLVDNPALFRNNDNLGLVDTEMDGLTQVLFTVQAAVVPGVSNHIKLAIADTGDSSYDSNVFIRAGSFSSINDAIVLPDFNINGSFIFEVFNPPGQGEPLVIYDPDVAIGYDYEISAGANFATVELPPGLTDGMYTLHLDTDAVAPGIQAGPAVANLTGGVPFDLLTIDPSGLSAFQIQGIEPEANVDPTNEAAFQTGLNFVGVAPPMTVFSMTPLTTFVAGLKDPGFSYVDANNDKIFDPADGDVSLLSGELEDGVFDTAVAEGDYVPPAGPAGLVINGPAISALTINYSADLDLTVNTDLTATKRGGVLELTSRSDDVLFDDPTVTAVGDLVINAAGDVLSEDDSLRATSAGSRVDIDAGGLIFLNGTDVVGGSVIEMDASKITLVKRDGVDPTTLTATVSSVGKIDLNAAIVELRDVSAIARKDFVIDGDEVTIFGSTMTATANSQGIINVHGNDLVAVDGSTLTASKAVTAETYAVAATGLSANGSTIKAVGAGATTVDLISHGNVEMSGSVVNASQKVNVSAGISVMANGAVLKADTTADASVSVKAMGNITANGIQVHARAMAELEAEGFLEAFGNALFEAVKSDGRVNLSAGDNLLIGDATVHAGKTVNIESTGGLINAVGAEILACVSPTSVVTISANNQALLEDALVRAGLRIDISSMISFVILDHTSIGITRAGTGDIVVSAAEFISVDGATLKAPDQLLLLQNTGLFGTPLDDTPGTLPCP</sequence>